<reference evidence="15" key="1">
    <citation type="journal article" date="2019" name="Int. J. Syst. Evol. Microbiol.">
        <title>The Global Catalogue of Microorganisms (GCM) 10K type strain sequencing project: providing services to taxonomists for standard genome sequencing and annotation.</title>
        <authorList>
            <consortium name="The Broad Institute Genomics Platform"/>
            <consortium name="The Broad Institute Genome Sequencing Center for Infectious Disease"/>
            <person name="Wu L."/>
            <person name="Ma J."/>
        </authorList>
    </citation>
    <scope>NUCLEOTIDE SEQUENCE [LARGE SCALE GENOMIC DNA]</scope>
    <source>
        <strain evidence="15">CGMCC 1.16444</strain>
    </source>
</reference>
<dbReference type="EC" id="2.4.99.28" evidence="11"/>
<keyword evidence="10 11" id="KW-0961">Cell wall biogenesis/degradation</keyword>
<feature type="region of interest" description="Disordered" evidence="12">
    <location>
        <begin position="1"/>
        <end position="33"/>
    </location>
</feature>
<keyword evidence="5 11" id="KW-0812">Transmembrane</keyword>
<dbReference type="SUPFAM" id="SSF53955">
    <property type="entry name" value="Lysozyme-like"/>
    <property type="match status" value="1"/>
</dbReference>
<evidence type="ECO:0000256" key="10">
    <source>
        <dbReference type="ARBA" id="ARBA00023316"/>
    </source>
</evidence>
<evidence type="ECO:0000256" key="6">
    <source>
        <dbReference type="ARBA" id="ARBA00022960"/>
    </source>
</evidence>
<evidence type="ECO:0000313" key="14">
    <source>
        <dbReference type="EMBL" id="MFC5069656.1"/>
    </source>
</evidence>
<dbReference type="HAMAP" id="MF_00766">
    <property type="entry name" value="PGT_MtgA"/>
    <property type="match status" value="1"/>
</dbReference>
<keyword evidence="7 11" id="KW-0573">Peptidoglycan synthesis</keyword>
<dbReference type="EMBL" id="JBHSJF010000008">
    <property type="protein sequence ID" value="MFC5069656.1"/>
    <property type="molecule type" value="Genomic_DNA"/>
</dbReference>
<keyword evidence="3 11" id="KW-0328">Glycosyltransferase</keyword>
<evidence type="ECO:0000256" key="1">
    <source>
        <dbReference type="ARBA" id="ARBA00022475"/>
    </source>
</evidence>
<keyword evidence="15" id="KW-1185">Reference proteome</keyword>
<keyword evidence="6 11" id="KW-0133">Cell shape</keyword>
<feature type="compositionally biased region" description="Pro residues" evidence="12">
    <location>
        <begin position="18"/>
        <end position="30"/>
    </location>
</feature>
<evidence type="ECO:0000256" key="8">
    <source>
        <dbReference type="ARBA" id="ARBA00022989"/>
    </source>
</evidence>
<evidence type="ECO:0000256" key="9">
    <source>
        <dbReference type="ARBA" id="ARBA00023136"/>
    </source>
</evidence>
<dbReference type="InterPro" id="IPR011812">
    <property type="entry name" value="Pep_trsgly"/>
</dbReference>
<proteinExistence type="inferred from homology"/>
<keyword evidence="4 11" id="KW-0808">Transferase</keyword>
<gene>
    <name evidence="11 14" type="primary">mtgA</name>
    <name evidence="14" type="ORF">ACFPFW_16690</name>
</gene>
<evidence type="ECO:0000256" key="2">
    <source>
        <dbReference type="ARBA" id="ARBA00022519"/>
    </source>
</evidence>
<accession>A0ABV9Z9N4</accession>
<feature type="transmembrane region" description="Helical" evidence="11">
    <location>
        <begin position="41"/>
        <end position="62"/>
    </location>
</feature>
<comment type="similarity">
    <text evidence="11">Belongs to the glycosyltransferase 51 family.</text>
</comment>
<organism evidence="14 15">
    <name type="scientific">Flaviflagellibacter deserti</name>
    <dbReference type="NCBI Taxonomy" id="2267266"/>
    <lineage>
        <taxon>Bacteria</taxon>
        <taxon>Pseudomonadati</taxon>
        <taxon>Pseudomonadota</taxon>
        <taxon>Alphaproteobacteria</taxon>
        <taxon>Hyphomicrobiales</taxon>
        <taxon>Flaviflagellibacter</taxon>
    </lineage>
</organism>
<keyword evidence="2 11" id="KW-0997">Cell inner membrane</keyword>
<evidence type="ECO:0000313" key="15">
    <source>
        <dbReference type="Proteomes" id="UP001595796"/>
    </source>
</evidence>
<evidence type="ECO:0000256" key="7">
    <source>
        <dbReference type="ARBA" id="ARBA00022984"/>
    </source>
</evidence>
<dbReference type="PANTHER" id="PTHR30400:SF0">
    <property type="entry name" value="BIOSYNTHETIC PEPTIDOGLYCAN TRANSGLYCOSYLASE"/>
    <property type="match status" value="1"/>
</dbReference>
<dbReference type="RefSeq" id="WP_114956319.1">
    <property type="nucleotide sequence ID" value="NZ_JBHSJF010000008.1"/>
</dbReference>
<feature type="compositionally biased region" description="Basic and acidic residues" evidence="12">
    <location>
        <begin position="1"/>
        <end position="14"/>
    </location>
</feature>
<comment type="function">
    <text evidence="11">Peptidoglycan polymerase that catalyzes glycan chain elongation from lipid-linked precursors.</text>
</comment>
<dbReference type="InterPro" id="IPR023346">
    <property type="entry name" value="Lysozyme-like_dom_sf"/>
</dbReference>
<evidence type="ECO:0000256" key="5">
    <source>
        <dbReference type="ARBA" id="ARBA00022692"/>
    </source>
</evidence>
<evidence type="ECO:0000256" key="11">
    <source>
        <dbReference type="HAMAP-Rule" id="MF_00766"/>
    </source>
</evidence>
<dbReference type="NCBIfam" id="TIGR02070">
    <property type="entry name" value="mono_pep_trsgly"/>
    <property type="match status" value="1"/>
</dbReference>
<dbReference type="PANTHER" id="PTHR30400">
    <property type="entry name" value="MONOFUNCTIONAL BIOSYNTHETIC PEPTIDOGLYCAN TRANSGLYCOSYLASE"/>
    <property type="match status" value="1"/>
</dbReference>
<comment type="catalytic activity">
    <reaction evidence="11">
        <text>[GlcNAc-(1-&gt;4)-Mur2Ac(oyl-L-Ala-gamma-D-Glu-L-Lys-D-Ala-D-Ala)](n)-di-trans,octa-cis-undecaprenyl diphosphate + beta-D-GlcNAc-(1-&gt;4)-Mur2Ac(oyl-L-Ala-gamma-D-Glu-L-Lys-D-Ala-D-Ala)-di-trans,octa-cis-undecaprenyl diphosphate = [GlcNAc-(1-&gt;4)-Mur2Ac(oyl-L-Ala-gamma-D-Glu-L-Lys-D-Ala-D-Ala)](n+1)-di-trans,octa-cis-undecaprenyl diphosphate + di-trans,octa-cis-undecaprenyl diphosphate + H(+)</text>
        <dbReference type="Rhea" id="RHEA:23708"/>
        <dbReference type="Rhea" id="RHEA-COMP:9602"/>
        <dbReference type="Rhea" id="RHEA-COMP:9603"/>
        <dbReference type="ChEBI" id="CHEBI:15378"/>
        <dbReference type="ChEBI" id="CHEBI:58405"/>
        <dbReference type="ChEBI" id="CHEBI:60033"/>
        <dbReference type="ChEBI" id="CHEBI:78435"/>
        <dbReference type="EC" id="2.4.99.28"/>
    </reaction>
</comment>
<dbReference type="InterPro" id="IPR001264">
    <property type="entry name" value="Glyco_trans_51"/>
</dbReference>
<dbReference type="Proteomes" id="UP001595796">
    <property type="component" value="Unassembled WGS sequence"/>
</dbReference>
<keyword evidence="8 11" id="KW-1133">Transmembrane helix</keyword>
<sequence>MSLDFGLEREEARTEPSPYSPLPPAEPEPAPDMRKRRRRQIVRIIAAIIALPFVLTVVYTVVPPVSTLMLGRWLTLQPVERDWVSFERINPSLARAVISSEDARFCSHWGVDWDALWLVIEEAGEDGPSRGASTITMQVAKNLFLWPGGGYLRKPFEIVLATWIDLVWSKRRTMEVYLNIVEWGPNGVFGAEAIARKAFRKPAANLNAGESAILAAALPNPIVRNSAKPTRLQMRRAAGISSRGADTSCLSR</sequence>
<comment type="pathway">
    <text evidence="11">Cell wall biogenesis; peptidoglycan biosynthesis.</text>
</comment>
<evidence type="ECO:0000259" key="13">
    <source>
        <dbReference type="Pfam" id="PF00912"/>
    </source>
</evidence>
<evidence type="ECO:0000256" key="4">
    <source>
        <dbReference type="ARBA" id="ARBA00022679"/>
    </source>
</evidence>
<dbReference type="Pfam" id="PF00912">
    <property type="entry name" value="Transgly"/>
    <property type="match status" value="1"/>
</dbReference>
<keyword evidence="9 11" id="KW-0472">Membrane</keyword>
<comment type="caution">
    <text evidence="14">The sequence shown here is derived from an EMBL/GenBank/DDBJ whole genome shotgun (WGS) entry which is preliminary data.</text>
</comment>
<feature type="domain" description="Glycosyl transferase family 51" evidence="13">
    <location>
        <begin position="77"/>
        <end position="236"/>
    </location>
</feature>
<evidence type="ECO:0000256" key="12">
    <source>
        <dbReference type="SAM" id="MobiDB-lite"/>
    </source>
</evidence>
<dbReference type="Gene3D" id="1.10.3810.10">
    <property type="entry name" value="Biosynthetic peptidoglycan transglycosylase-like"/>
    <property type="match status" value="1"/>
</dbReference>
<dbReference type="InterPro" id="IPR036950">
    <property type="entry name" value="PBP_transglycosylase"/>
</dbReference>
<keyword evidence="1 11" id="KW-1003">Cell membrane</keyword>
<comment type="subcellular location">
    <subcellularLocation>
        <location evidence="11">Cell inner membrane</location>
        <topology evidence="11">Single-pass membrane protein</topology>
    </subcellularLocation>
</comment>
<protein>
    <recommendedName>
        <fullName evidence="11">Biosynthetic peptidoglycan transglycosylase</fullName>
        <ecNumber evidence="11">2.4.99.28</ecNumber>
    </recommendedName>
    <alternativeName>
        <fullName evidence="11">Glycan polymerase</fullName>
    </alternativeName>
    <alternativeName>
        <fullName evidence="11">Peptidoglycan glycosyltransferase MtgA</fullName>
        <shortName evidence="11">PGT</shortName>
    </alternativeName>
</protein>
<name>A0ABV9Z9N4_9HYPH</name>
<evidence type="ECO:0000256" key="3">
    <source>
        <dbReference type="ARBA" id="ARBA00022676"/>
    </source>
</evidence>